<dbReference type="STRING" id="946483.Cenrod_2597"/>
<protein>
    <submittedName>
        <fullName evidence="2">DNA/RNA SNF2 family helicase</fullName>
    </submittedName>
</protein>
<reference evidence="2 3" key="1">
    <citation type="journal article" date="2013" name="Genome Biol.">
        <title>Genomic analysis reveals key aspects of prokaryotic symbiosis in the phototrophic consortium "Chlorochromatium aggregatum".</title>
        <authorList>
            <person name="Liu Z."/>
            <person name="Muller J."/>
            <person name="Li T."/>
            <person name="Alvey R.M."/>
            <person name="Vogl K."/>
            <person name="Frigaard N.U."/>
            <person name="Rockwell N.C."/>
            <person name="Boyd E.S."/>
            <person name="Tomsho L.P."/>
            <person name="Schuster S.C."/>
            <person name="Henke P."/>
            <person name="Rohde M."/>
            <person name="Overmann J."/>
            <person name="Bryant D.A."/>
        </authorList>
    </citation>
    <scope>NUCLEOTIDE SEQUENCE [LARGE SCALE GENOMIC DNA]</scope>
    <source>
        <strain evidence="2">CR</strain>
    </source>
</reference>
<dbReference type="Pfam" id="PF13020">
    <property type="entry name" value="NOV_C"/>
    <property type="match status" value="1"/>
</dbReference>
<proteinExistence type="predicted"/>
<gene>
    <name evidence="2" type="ORF">Cenrod_2597</name>
</gene>
<dbReference type="EMBL" id="CP004885">
    <property type="protein sequence ID" value="AGX88648.1"/>
    <property type="molecule type" value="Genomic_DNA"/>
</dbReference>
<dbReference type="eggNOG" id="COG0553">
    <property type="taxonomic scope" value="Bacteria"/>
</dbReference>
<name>U5NEJ0_9BURK</name>
<dbReference type="AlphaFoldDB" id="U5NEJ0"/>
<organism evidence="2 3">
    <name type="scientific">Candidatus Symbiobacter mobilis CR</name>
    <dbReference type="NCBI Taxonomy" id="946483"/>
    <lineage>
        <taxon>Bacteria</taxon>
        <taxon>Pseudomonadati</taxon>
        <taxon>Pseudomonadota</taxon>
        <taxon>Betaproteobacteria</taxon>
        <taxon>Burkholderiales</taxon>
        <taxon>Comamonadaceae</taxon>
    </lineage>
</organism>
<evidence type="ECO:0000313" key="2">
    <source>
        <dbReference type="EMBL" id="AGX88648.1"/>
    </source>
</evidence>
<dbReference type="Proteomes" id="UP000017184">
    <property type="component" value="Chromosome"/>
</dbReference>
<evidence type="ECO:0000259" key="1">
    <source>
        <dbReference type="Pfam" id="PF13020"/>
    </source>
</evidence>
<keyword evidence="3" id="KW-1185">Reference proteome</keyword>
<keyword evidence="2" id="KW-0347">Helicase</keyword>
<dbReference type="RefSeq" id="WP_022776583.1">
    <property type="nucleotide sequence ID" value="NC_022576.1"/>
</dbReference>
<dbReference type="GO" id="GO:0004386">
    <property type="term" value="F:helicase activity"/>
    <property type="evidence" value="ECO:0007669"/>
    <property type="project" value="UniProtKB-KW"/>
</dbReference>
<dbReference type="HOGENOM" id="CLU_1764693_0_0_4"/>
<evidence type="ECO:0000313" key="3">
    <source>
        <dbReference type="Proteomes" id="UP000017184"/>
    </source>
</evidence>
<dbReference type="PATRIC" id="fig|946483.4.peg.2624"/>
<keyword evidence="2" id="KW-0378">Hydrolase</keyword>
<sequence length="147" mass="16359">MQRKGQPGWTADAVARICVEQITMRAVMDAERVLGNEVLDVSAQKCGWDVTSIPKALDGRLPTSRHIEVKGRAKGQTTITVTRNEILYGLNQAGKFILAIVIVDGEQYEGPFYIRQPFAQEPDWAVYSSNLDIAQLLNKAKKVGEER</sequence>
<dbReference type="InterPro" id="IPR024975">
    <property type="entry name" value="NOV_C"/>
</dbReference>
<keyword evidence="2" id="KW-0067">ATP-binding</keyword>
<dbReference type="KEGG" id="cbx:Cenrod_2597"/>
<keyword evidence="2" id="KW-0547">Nucleotide-binding</keyword>
<accession>U5NEJ0</accession>
<feature type="domain" description="Protein NO VEIN C-terminal" evidence="1">
    <location>
        <begin position="19"/>
        <end position="108"/>
    </location>
</feature>